<evidence type="ECO:0000256" key="1">
    <source>
        <dbReference type="SAM" id="MobiDB-lite"/>
    </source>
</evidence>
<gene>
    <name evidence="3" type="ordered locus">Sfla_5793</name>
</gene>
<name>A0A8D3WL86_STRFA</name>
<reference evidence="3 4" key="1">
    <citation type="submission" date="2011-01" db="EMBL/GenBank/DDBJ databases">
        <title>Complete sequence of chromosome of Streptomyces flavogriseus ATCC 33331.</title>
        <authorList>
            <consortium name="US DOE Joint Genome Institute"/>
            <person name="Lucas S."/>
            <person name="Copeland A."/>
            <person name="Lapidus A."/>
            <person name="Cheng J.-F."/>
            <person name="Goodwin L."/>
            <person name="Pitluck S."/>
            <person name="Davenport K."/>
            <person name="Detter J.C."/>
            <person name="Han C."/>
            <person name="Tapia R."/>
            <person name="Land M."/>
            <person name="Hauser L."/>
            <person name="Kyrpides N."/>
            <person name="Ivanova N."/>
            <person name="Ovchinnikova G."/>
            <person name="Pagani I."/>
            <person name="Brumm P."/>
            <person name="Mead D."/>
            <person name="Woyke T."/>
        </authorList>
    </citation>
    <scope>NUCLEOTIDE SEQUENCE [LARGE SCALE GENOMIC DNA]</scope>
    <source>
        <strain evidence="4">ATCC 33331 / IAF-45CD</strain>
    </source>
</reference>
<organism evidence="3 4">
    <name type="scientific">Streptomyces pratensis (strain ATCC 33331 / IAF-45CD)</name>
    <dbReference type="NCBI Taxonomy" id="591167"/>
    <lineage>
        <taxon>Bacteria</taxon>
        <taxon>Bacillati</taxon>
        <taxon>Actinomycetota</taxon>
        <taxon>Actinomycetes</taxon>
        <taxon>Kitasatosporales</taxon>
        <taxon>Streptomycetaceae</taxon>
        <taxon>Streptomyces</taxon>
    </lineage>
</organism>
<dbReference type="Gene3D" id="3.60.40.10">
    <property type="entry name" value="PPM-type phosphatase domain"/>
    <property type="match status" value="1"/>
</dbReference>
<keyword evidence="3" id="KW-0808">Transferase</keyword>
<keyword evidence="3" id="KW-0418">Kinase</keyword>
<dbReference type="SUPFAM" id="SSF81606">
    <property type="entry name" value="PP2C-like"/>
    <property type="match status" value="1"/>
</dbReference>
<dbReference type="OrthoDB" id="479131at2"/>
<dbReference type="SMART" id="SM00331">
    <property type="entry name" value="PP2C_SIG"/>
    <property type="match status" value="1"/>
</dbReference>
<dbReference type="KEGG" id="sfa:Sfla_5793"/>
<dbReference type="InterPro" id="IPR003594">
    <property type="entry name" value="HATPase_dom"/>
</dbReference>
<dbReference type="Pfam" id="PF07228">
    <property type="entry name" value="SpoIIE"/>
    <property type="match status" value="1"/>
</dbReference>
<dbReference type="EMBL" id="CP002475">
    <property type="protein sequence ID" value="ADW07183.1"/>
    <property type="molecule type" value="Genomic_DNA"/>
</dbReference>
<dbReference type="PANTHER" id="PTHR35801:SF1">
    <property type="entry name" value="PHOSPHOSERINE PHOSPHATASE RSBX"/>
    <property type="match status" value="1"/>
</dbReference>
<dbReference type="InterPro" id="IPR036457">
    <property type="entry name" value="PPM-type-like_dom_sf"/>
</dbReference>
<sequence>MGPLNLPLLESEDIAWFRDDDSLPASTRGAAAALARRLGFDEVRCAEVALAVSEAASNLRKHAVDGALLLRVVRTEHDAGLEFVTTDEGPGMADVAGCLVDGSSSAGTLGIGLGAIVRLADTFDVHSLPGKGTAMSARFWTKDAAGRSAAVGEPVVAGLTRPLTGESVCGDAWAARAVGDREHIPTPPAERRVTGRESPAEPLGWAALTGFRPEPDRARPPTAVQERTNRTEGPALLMMFCDGLGHGPLAHRASQTAVAAFRDSRSQTPEGVLTDMHKALRGSRGGAVAVVRVEPLTRSVHFCGVGNVSTFVVDADTDERRALLSSPGIVGHQLPTLRTVRQELPRHGGVVMHSDGLTERWQPAALPGFLSHTPLVAAAQLLREAGVRRDDAGVAVLKGSW</sequence>
<dbReference type="SUPFAM" id="SSF55874">
    <property type="entry name" value="ATPase domain of HSP90 chaperone/DNA topoisomerase II/histidine kinase"/>
    <property type="match status" value="1"/>
</dbReference>
<keyword evidence="3" id="KW-0723">Serine/threonine-protein kinase</keyword>
<feature type="domain" description="PPM-type phosphatase" evidence="2">
    <location>
        <begin position="219"/>
        <end position="399"/>
    </location>
</feature>
<dbReference type="Gene3D" id="3.30.565.10">
    <property type="entry name" value="Histidine kinase-like ATPase, C-terminal domain"/>
    <property type="match status" value="1"/>
</dbReference>
<dbReference type="AlphaFoldDB" id="A0A8D3WL86"/>
<accession>A0A8D3WL86</accession>
<dbReference type="InterPro" id="IPR036890">
    <property type="entry name" value="HATPase_C_sf"/>
</dbReference>
<dbReference type="Proteomes" id="UP000002066">
    <property type="component" value="Chromosome"/>
</dbReference>
<dbReference type="InterPro" id="IPR039248">
    <property type="entry name" value="Ptase_RsbX"/>
</dbReference>
<evidence type="ECO:0000313" key="4">
    <source>
        <dbReference type="Proteomes" id="UP000002066"/>
    </source>
</evidence>
<dbReference type="InterPro" id="IPR001932">
    <property type="entry name" value="PPM-type_phosphatase-like_dom"/>
</dbReference>
<evidence type="ECO:0000313" key="3">
    <source>
        <dbReference type="EMBL" id="ADW07183.1"/>
    </source>
</evidence>
<dbReference type="PANTHER" id="PTHR35801">
    <property type="entry name" value="PHOSPHOSERINE PHOSPHATASE RSBX"/>
    <property type="match status" value="1"/>
</dbReference>
<feature type="compositionally biased region" description="Basic and acidic residues" evidence="1">
    <location>
        <begin position="181"/>
        <end position="199"/>
    </location>
</feature>
<protein>
    <submittedName>
        <fullName evidence="3">Anti-sigma regulatory factor, serine/threonine protein kinase</fullName>
    </submittedName>
</protein>
<dbReference type="CDD" id="cd16934">
    <property type="entry name" value="HATPase_RsbT-like"/>
    <property type="match status" value="1"/>
</dbReference>
<feature type="region of interest" description="Disordered" evidence="1">
    <location>
        <begin position="181"/>
        <end position="228"/>
    </location>
</feature>
<proteinExistence type="predicted"/>
<dbReference type="GO" id="GO:0004674">
    <property type="term" value="F:protein serine/threonine kinase activity"/>
    <property type="evidence" value="ECO:0007669"/>
    <property type="project" value="UniProtKB-KW"/>
</dbReference>
<evidence type="ECO:0000259" key="2">
    <source>
        <dbReference type="SMART" id="SM00331"/>
    </source>
</evidence>
<dbReference type="Pfam" id="PF13581">
    <property type="entry name" value="HATPase_c_2"/>
    <property type="match status" value="1"/>
</dbReference>